<evidence type="ECO:0000313" key="7">
    <source>
        <dbReference type="EMBL" id="KZF24605.1"/>
    </source>
</evidence>
<evidence type="ECO:0000256" key="3">
    <source>
        <dbReference type="ARBA" id="ARBA00022737"/>
    </source>
</evidence>
<keyword evidence="3" id="KW-0677">Repeat</keyword>
<accession>A0A165IA04</accession>
<keyword evidence="8" id="KW-1185">Reference proteome</keyword>
<evidence type="ECO:0000256" key="6">
    <source>
        <dbReference type="SAM" id="MobiDB-lite"/>
    </source>
</evidence>
<dbReference type="Proteomes" id="UP000076632">
    <property type="component" value="Unassembled WGS sequence"/>
</dbReference>
<dbReference type="InParanoid" id="A0A165IA04"/>
<keyword evidence="2 5" id="KW-0853">WD repeat</keyword>
<feature type="region of interest" description="Disordered" evidence="6">
    <location>
        <begin position="360"/>
        <end position="379"/>
    </location>
</feature>
<feature type="repeat" description="WD" evidence="5">
    <location>
        <begin position="454"/>
        <end position="488"/>
    </location>
</feature>
<protein>
    <submittedName>
        <fullName evidence="7">WD40 repeat-like protein</fullName>
    </submittedName>
</protein>
<feature type="compositionally biased region" description="Low complexity" evidence="6">
    <location>
        <begin position="183"/>
        <end position="195"/>
    </location>
</feature>
<dbReference type="EMBL" id="KV407456">
    <property type="protein sequence ID" value="KZF24605.1"/>
    <property type="molecule type" value="Genomic_DNA"/>
</dbReference>
<dbReference type="InterPro" id="IPR036322">
    <property type="entry name" value="WD40_repeat_dom_sf"/>
</dbReference>
<dbReference type="InterPro" id="IPR001680">
    <property type="entry name" value="WD40_rpt"/>
</dbReference>
<organism evidence="7 8">
    <name type="scientific">Xylona heveae (strain CBS 132557 / TC161)</name>
    <dbReference type="NCBI Taxonomy" id="1328760"/>
    <lineage>
        <taxon>Eukaryota</taxon>
        <taxon>Fungi</taxon>
        <taxon>Dikarya</taxon>
        <taxon>Ascomycota</taxon>
        <taxon>Pezizomycotina</taxon>
        <taxon>Xylonomycetes</taxon>
        <taxon>Xylonales</taxon>
        <taxon>Xylonaceae</taxon>
        <taxon>Xylona</taxon>
    </lineage>
</organism>
<dbReference type="PROSITE" id="PS50082">
    <property type="entry name" value="WD_REPEATS_2"/>
    <property type="match status" value="5"/>
</dbReference>
<feature type="compositionally biased region" description="Basic residues" evidence="6">
    <location>
        <begin position="196"/>
        <end position="209"/>
    </location>
</feature>
<reference evidence="7 8" key="1">
    <citation type="journal article" date="2016" name="Fungal Biol.">
        <title>The genome of Xylona heveae provides a window into fungal endophytism.</title>
        <authorList>
            <person name="Gazis R."/>
            <person name="Kuo A."/>
            <person name="Riley R."/>
            <person name="LaButti K."/>
            <person name="Lipzen A."/>
            <person name="Lin J."/>
            <person name="Amirebrahimi M."/>
            <person name="Hesse C.N."/>
            <person name="Spatafora J.W."/>
            <person name="Henrissat B."/>
            <person name="Hainaut M."/>
            <person name="Grigoriev I.V."/>
            <person name="Hibbett D.S."/>
        </authorList>
    </citation>
    <scope>NUCLEOTIDE SEQUENCE [LARGE SCALE GENOMIC DNA]</scope>
    <source>
        <strain evidence="7 8">TC161</strain>
    </source>
</reference>
<dbReference type="GeneID" id="28895613"/>
<evidence type="ECO:0000256" key="1">
    <source>
        <dbReference type="ARBA" id="ARBA00004123"/>
    </source>
</evidence>
<sequence>MSSFFTLPASQRKRKRTDAAQSNNKRNATTDRAERSARSRQTRDESISGSESEGEEGADEEMDEDEGTSGSENEDETAAERRLRLAERYLENVREEVDDYGFDAAEIDRDMIAERLKEDVAETKGRMYRRIADSLGFSDATCTQFRADTLPTTSIATCAPYAYTVSKDMTLIKWELPTPPSPSNSSTNNAQTNGTKKQKNPPPARRRPKQIAFVKGDKNFADDTSYLGHTDQILTVAASQDGKFVATGGRDRRLVVWNATDLTPLRVFTQHRDAVTGLAFRRGTNQLYSGSKDRTLKTWSLDELAYVETLFGHQDEVVDVDALAQERCVSVGARDRTARLWKVVEESQLVFRGGGSLEKKSRKEKELEAANGGAPVSTARYGEGSMDRIAMVDEETFVTGSDNGSISLWSLQKKKPLYTVHVAHGLNPPLKPEEASAEQNPDPIPPGRPQPRWITALATIPFSDVILSGSSDGYVRVWRIGDDKKSLEPMGVLGGGAGGSGDANGLELVNGDATGTQNPHQTSIRGVVNDIAVFERGDRGRDGACVVAAVGTEHRFGRWIKLKGKNGAVVFEVPKQEASKDVANSEE</sequence>
<dbReference type="AlphaFoldDB" id="A0A165IA04"/>
<dbReference type="FunCoup" id="A0A165IA04">
    <property type="interactions" value="996"/>
</dbReference>
<dbReference type="Gene3D" id="2.130.10.10">
    <property type="entry name" value="YVTN repeat-like/Quinoprotein amine dehydrogenase"/>
    <property type="match status" value="1"/>
</dbReference>
<dbReference type="PANTHER" id="PTHR19865:SF0">
    <property type="entry name" value="U3 SMALL NUCLEOLAR RNA-INTERACTING PROTEIN 2"/>
    <property type="match status" value="1"/>
</dbReference>
<feature type="repeat" description="WD" evidence="5">
    <location>
        <begin position="310"/>
        <end position="351"/>
    </location>
</feature>
<name>A0A165IA04_XYLHT</name>
<dbReference type="OMA" id="CSLRIWK"/>
<evidence type="ECO:0000256" key="4">
    <source>
        <dbReference type="ARBA" id="ARBA00023242"/>
    </source>
</evidence>
<dbReference type="SUPFAM" id="SSF50978">
    <property type="entry name" value="WD40 repeat-like"/>
    <property type="match status" value="1"/>
</dbReference>
<dbReference type="GO" id="GO:0034511">
    <property type="term" value="F:U3 snoRNA binding"/>
    <property type="evidence" value="ECO:0007669"/>
    <property type="project" value="EnsemblFungi"/>
</dbReference>
<dbReference type="GO" id="GO:0000447">
    <property type="term" value="P:endonucleolytic cleavage in ITS1 to separate SSU-rRNA from 5.8S rRNA and LSU-rRNA from tricistronic rRNA transcript (SSU-rRNA, 5.8S rRNA, LSU-rRNA)"/>
    <property type="evidence" value="ECO:0007669"/>
    <property type="project" value="EnsemblFungi"/>
</dbReference>
<dbReference type="FunFam" id="2.130.10.10:FF:000594">
    <property type="entry name" value="Small nucleolar ribonucleoprotein complex subunit, putative"/>
    <property type="match status" value="1"/>
</dbReference>
<feature type="repeat" description="WD" evidence="5">
    <location>
        <begin position="226"/>
        <end position="267"/>
    </location>
</feature>
<dbReference type="PANTHER" id="PTHR19865">
    <property type="entry name" value="U3 SMALL NUCLEOLAR RNA INTERACTING PROTEIN 2"/>
    <property type="match status" value="1"/>
</dbReference>
<evidence type="ECO:0000256" key="2">
    <source>
        <dbReference type="ARBA" id="ARBA00022574"/>
    </source>
</evidence>
<feature type="region of interest" description="Disordered" evidence="6">
    <location>
        <begin position="174"/>
        <end position="209"/>
    </location>
</feature>
<dbReference type="Pfam" id="PF00400">
    <property type="entry name" value="WD40"/>
    <property type="match status" value="4"/>
</dbReference>
<gene>
    <name evidence="7" type="ORF">L228DRAFT_228644</name>
</gene>
<dbReference type="PROSITE" id="PS50294">
    <property type="entry name" value="WD_REPEATS_REGION"/>
    <property type="match status" value="2"/>
</dbReference>
<evidence type="ECO:0000313" key="8">
    <source>
        <dbReference type="Proteomes" id="UP000076632"/>
    </source>
</evidence>
<feature type="region of interest" description="Disordered" evidence="6">
    <location>
        <begin position="1"/>
        <end position="80"/>
    </location>
</feature>
<dbReference type="GO" id="GO:0031428">
    <property type="term" value="C:box C/D methylation guide snoRNP complex"/>
    <property type="evidence" value="ECO:0007669"/>
    <property type="project" value="EnsemblFungi"/>
</dbReference>
<dbReference type="InterPro" id="IPR015943">
    <property type="entry name" value="WD40/YVTN_repeat-like_dom_sf"/>
</dbReference>
<feature type="repeat" description="WD" evidence="5">
    <location>
        <begin position="393"/>
        <end position="419"/>
    </location>
</feature>
<keyword evidence="4" id="KW-0539">Nucleus</keyword>
<dbReference type="OrthoDB" id="189968at2759"/>
<dbReference type="STRING" id="1328760.A0A165IA04"/>
<dbReference type="GO" id="GO:0032040">
    <property type="term" value="C:small-subunit processome"/>
    <property type="evidence" value="ECO:0007669"/>
    <property type="project" value="EnsemblFungi"/>
</dbReference>
<dbReference type="PRINTS" id="PR00320">
    <property type="entry name" value="GPROTEINBRPT"/>
</dbReference>
<dbReference type="RefSeq" id="XP_018190160.1">
    <property type="nucleotide sequence ID" value="XM_018330476.1"/>
</dbReference>
<dbReference type="GO" id="GO:0000472">
    <property type="term" value="P:endonucleolytic cleavage to generate mature 5'-end of SSU-rRNA from (SSU-rRNA, 5.8S rRNA, LSU-rRNA)"/>
    <property type="evidence" value="ECO:0007669"/>
    <property type="project" value="EnsemblFungi"/>
</dbReference>
<dbReference type="InterPro" id="IPR020472">
    <property type="entry name" value="WD40_PAC1"/>
</dbReference>
<feature type="compositionally biased region" description="Acidic residues" evidence="6">
    <location>
        <begin position="52"/>
        <end position="77"/>
    </location>
</feature>
<feature type="repeat" description="WD" evidence="5">
    <location>
        <begin position="268"/>
        <end position="309"/>
    </location>
</feature>
<dbReference type="GO" id="GO:0000480">
    <property type="term" value="P:endonucleolytic cleavage in 5'-ETS of tricistronic rRNA transcript (SSU-rRNA, 5.8S rRNA, LSU-rRNA)"/>
    <property type="evidence" value="ECO:0007669"/>
    <property type="project" value="EnsemblFungi"/>
</dbReference>
<feature type="region of interest" description="Disordered" evidence="6">
    <location>
        <begin position="429"/>
        <end position="449"/>
    </location>
</feature>
<proteinExistence type="predicted"/>
<dbReference type="SMART" id="SM00320">
    <property type="entry name" value="WD40"/>
    <property type="match status" value="6"/>
</dbReference>
<dbReference type="InterPro" id="IPR039241">
    <property type="entry name" value="Rrp9-like"/>
</dbReference>
<evidence type="ECO:0000256" key="5">
    <source>
        <dbReference type="PROSITE-ProRule" id="PRU00221"/>
    </source>
</evidence>
<comment type="subcellular location">
    <subcellularLocation>
        <location evidence="1">Nucleus</location>
    </subcellularLocation>
</comment>
<feature type="compositionally biased region" description="Basic and acidic residues" evidence="6">
    <location>
        <begin position="28"/>
        <end position="46"/>
    </location>
</feature>